<evidence type="ECO:0008006" key="5">
    <source>
        <dbReference type="Google" id="ProtNLM"/>
    </source>
</evidence>
<keyword evidence="1" id="KW-0472">Membrane</keyword>
<evidence type="ECO:0000256" key="1">
    <source>
        <dbReference type="SAM" id="Phobius"/>
    </source>
</evidence>
<keyword evidence="2" id="KW-0732">Signal</keyword>
<keyword evidence="1" id="KW-1133">Transmembrane helix</keyword>
<dbReference type="NCBIfam" id="NF038039">
    <property type="entry name" value="WGxxGxxG-CTERM"/>
    <property type="match status" value="1"/>
</dbReference>
<keyword evidence="1" id="KW-0812">Transmembrane</keyword>
<comment type="caution">
    <text evidence="3">The sequence shown here is derived from an EMBL/GenBank/DDBJ whole genome shotgun (WGS) entry which is preliminary data.</text>
</comment>
<reference evidence="3 4" key="1">
    <citation type="submission" date="2018-08" db="EMBL/GenBank/DDBJ databases">
        <title>Paenibacillus sp. M4BSY-1, whole genome shotgun sequence.</title>
        <authorList>
            <person name="Tuo L."/>
        </authorList>
    </citation>
    <scope>NUCLEOTIDE SEQUENCE [LARGE SCALE GENOMIC DNA]</scope>
    <source>
        <strain evidence="3 4">M4BSY-1</strain>
    </source>
</reference>
<proteinExistence type="predicted"/>
<feature type="chain" id="PRO_5039145924" description="WGxxGxxG-CTERM domain-containing protein" evidence="2">
    <location>
        <begin position="26"/>
        <end position="169"/>
    </location>
</feature>
<dbReference type="EMBL" id="QUBQ01000002">
    <property type="protein sequence ID" value="REK74515.1"/>
    <property type="molecule type" value="Genomic_DNA"/>
</dbReference>
<keyword evidence="4" id="KW-1185">Reference proteome</keyword>
<feature type="signal peptide" evidence="2">
    <location>
        <begin position="1"/>
        <end position="25"/>
    </location>
</feature>
<dbReference type="RefSeq" id="WP_116045958.1">
    <property type="nucleotide sequence ID" value="NZ_QUBQ01000002.1"/>
</dbReference>
<gene>
    <name evidence="3" type="ORF">DX130_12490</name>
</gene>
<sequence>MKKAGLFAIMFACFTMIFTVPSADANRAAMVEPNGTLSVAPTPTAYPNGNSVTNNVNRATTNVGNGVNRAITGVENGMNRAITGVENGVNRTATGMENGVNRALGARDYNAYNTNNNTYNRNNANMNRTNYRATANTTTTANRGFSWGWLGLLGLFGLAGMRSRDRDRV</sequence>
<dbReference type="OrthoDB" id="2650524at2"/>
<evidence type="ECO:0000313" key="3">
    <source>
        <dbReference type="EMBL" id="REK74515.1"/>
    </source>
</evidence>
<dbReference type="AlphaFoldDB" id="A0A371PF55"/>
<evidence type="ECO:0000256" key="2">
    <source>
        <dbReference type="SAM" id="SignalP"/>
    </source>
</evidence>
<dbReference type="NCBIfam" id="NF041742">
    <property type="entry name" value="WGxxGxxG_fam"/>
    <property type="match status" value="1"/>
</dbReference>
<accession>A0A371PF55</accession>
<evidence type="ECO:0000313" key="4">
    <source>
        <dbReference type="Proteomes" id="UP000261905"/>
    </source>
</evidence>
<name>A0A371PF55_9BACL</name>
<dbReference type="Proteomes" id="UP000261905">
    <property type="component" value="Unassembled WGS sequence"/>
</dbReference>
<protein>
    <recommendedName>
        <fullName evidence="5">WGxxGxxG-CTERM domain-containing protein</fullName>
    </recommendedName>
</protein>
<feature type="transmembrane region" description="Helical" evidence="1">
    <location>
        <begin position="144"/>
        <end position="161"/>
    </location>
</feature>
<organism evidence="3 4">
    <name type="scientific">Paenibacillus paeoniae</name>
    <dbReference type="NCBI Taxonomy" id="2292705"/>
    <lineage>
        <taxon>Bacteria</taxon>
        <taxon>Bacillati</taxon>
        <taxon>Bacillota</taxon>
        <taxon>Bacilli</taxon>
        <taxon>Bacillales</taxon>
        <taxon>Paenibacillaceae</taxon>
        <taxon>Paenibacillus</taxon>
    </lineage>
</organism>